<accession>A0A1I6I6N7</accession>
<keyword evidence="5 8" id="KW-1133">Transmembrane helix</keyword>
<keyword evidence="3" id="KW-0813">Transport</keyword>
<dbReference type="Gene3D" id="1.10.3430.10">
    <property type="entry name" value="Ammonium transporter AmtB like domains"/>
    <property type="match status" value="1"/>
</dbReference>
<dbReference type="PROSITE" id="PS01219">
    <property type="entry name" value="AMMONIUM_TRANSP"/>
    <property type="match status" value="1"/>
</dbReference>
<feature type="transmembrane region" description="Helical" evidence="8">
    <location>
        <begin position="163"/>
        <end position="184"/>
    </location>
</feature>
<evidence type="ECO:0000256" key="4">
    <source>
        <dbReference type="ARBA" id="ARBA00022692"/>
    </source>
</evidence>
<feature type="transmembrane region" description="Helical" evidence="8">
    <location>
        <begin position="232"/>
        <end position="254"/>
    </location>
</feature>
<dbReference type="AlphaFoldDB" id="A0A1I6I6N7"/>
<dbReference type="Pfam" id="PF00909">
    <property type="entry name" value="Ammonium_transp"/>
    <property type="match status" value="1"/>
</dbReference>
<feature type="domain" description="Ammonium transporter AmtB-like" evidence="9">
    <location>
        <begin position="18"/>
        <end position="395"/>
    </location>
</feature>
<evidence type="ECO:0000313" key="11">
    <source>
        <dbReference type="Proteomes" id="UP000198644"/>
    </source>
</evidence>
<reference evidence="10 11" key="1">
    <citation type="submission" date="2016-10" db="EMBL/GenBank/DDBJ databases">
        <authorList>
            <person name="de Groot N.N."/>
        </authorList>
    </citation>
    <scope>NUCLEOTIDE SEQUENCE [LARGE SCALE GENOMIC DNA]</scope>
    <source>
        <strain evidence="10 11">CGMCC 1.9167</strain>
    </source>
</reference>
<feature type="transmembrane region" description="Helical" evidence="8">
    <location>
        <begin position="17"/>
        <end position="38"/>
    </location>
</feature>
<name>A0A1I6I6N7_9GAMM</name>
<feature type="transmembrane region" description="Helical" evidence="8">
    <location>
        <begin position="347"/>
        <end position="372"/>
    </location>
</feature>
<evidence type="ECO:0000256" key="2">
    <source>
        <dbReference type="ARBA" id="ARBA00005887"/>
    </source>
</evidence>
<dbReference type="Proteomes" id="UP000198644">
    <property type="component" value="Unassembled WGS sequence"/>
</dbReference>
<keyword evidence="4 8" id="KW-0812">Transmembrane</keyword>
<keyword evidence="7" id="KW-0924">Ammonia transport</keyword>
<feature type="transmembrane region" description="Helical" evidence="8">
    <location>
        <begin position="261"/>
        <end position="279"/>
    </location>
</feature>
<sequence>MDISSAVHTLTDSANTLFLLIGAVMVLAMHAGFAFLEVGTVRHKNQVNALVKIITDFGISAIAYFFIGYYIAYGSHFFGSAETLTQNQGYELVKFFFLLTFAAAIPAIVSGGIAERARFYPMLIASGLVVAVLYPFFEGLVWNGNFGFQAWLENSFGAPFHDFAGSVVVHGVGGWIALGAVLLLGARNGRYRNGRVVAFAPSNIPFLALGAWILTVGWFGFNVMSAQTLTGISGLVAVNSLMAMVGGTIVAMLVGRKDPGFIHNGPLAGLVAVCAGSDLMHPIGALVTGGIAGAIFVYLFEWAQNRIERLDDVLGVWPLHGVCGLWGGVAAGIFGQTGLGGLGGVSFASQLLGSLAGMLIAFIGGLVIYGLVRQVSGLRLTQEEEFEGADISIHRIGATSFE</sequence>
<evidence type="ECO:0000256" key="7">
    <source>
        <dbReference type="ARBA" id="ARBA00023177"/>
    </source>
</evidence>
<dbReference type="SUPFAM" id="SSF111352">
    <property type="entry name" value="Ammonium transporter"/>
    <property type="match status" value="1"/>
</dbReference>
<evidence type="ECO:0000256" key="8">
    <source>
        <dbReference type="SAM" id="Phobius"/>
    </source>
</evidence>
<organism evidence="10 11">
    <name type="scientific">Marinobacter daqiaonensis</name>
    <dbReference type="NCBI Taxonomy" id="650891"/>
    <lineage>
        <taxon>Bacteria</taxon>
        <taxon>Pseudomonadati</taxon>
        <taxon>Pseudomonadota</taxon>
        <taxon>Gammaproteobacteria</taxon>
        <taxon>Pseudomonadales</taxon>
        <taxon>Marinobacteraceae</taxon>
        <taxon>Marinobacter</taxon>
    </lineage>
</organism>
<dbReference type="EMBL" id="FOYW01000001">
    <property type="protein sequence ID" value="SFR62319.1"/>
    <property type="molecule type" value="Genomic_DNA"/>
</dbReference>
<evidence type="ECO:0000256" key="5">
    <source>
        <dbReference type="ARBA" id="ARBA00022989"/>
    </source>
</evidence>
<dbReference type="STRING" id="650891.SAMN05216203_1890"/>
<feature type="transmembrane region" description="Helical" evidence="8">
    <location>
        <begin position="315"/>
        <end position="335"/>
    </location>
</feature>
<evidence type="ECO:0000256" key="3">
    <source>
        <dbReference type="ARBA" id="ARBA00022448"/>
    </source>
</evidence>
<feature type="transmembrane region" description="Helical" evidence="8">
    <location>
        <begin position="50"/>
        <end position="72"/>
    </location>
</feature>
<gene>
    <name evidence="10" type="ORF">SAMN05216203_1890</name>
</gene>
<dbReference type="PANTHER" id="PTHR11730:SF89">
    <property type="entry name" value="AMMONIUM TRANSPORTER SLL0108-RELATED"/>
    <property type="match status" value="1"/>
</dbReference>
<evidence type="ECO:0000256" key="6">
    <source>
        <dbReference type="ARBA" id="ARBA00023136"/>
    </source>
</evidence>
<dbReference type="InterPro" id="IPR029020">
    <property type="entry name" value="Ammonium/urea_transptr"/>
</dbReference>
<keyword evidence="11" id="KW-1185">Reference proteome</keyword>
<comment type="subcellular location">
    <subcellularLocation>
        <location evidence="1">Membrane</location>
        <topology evidence="1">Multi-pass membrane protein</topology>
    </subcellularLocation>
</comment>
<evidence type="ECO:0000256" key="1">
    <source>
        <dbReference type="ARBA" id="ARBA00004141"/>
    </source>
</evidence>
<feature type="transmembrane region" description="Helical" evidence="8">
    <location>
        <begin position="285"/>
        <end position="303"/>
    </location>
</feature>
<evidence type="ECO:0000259" key="9">
    <source>
        <dbReference type="Pfam" id="PF00909"/>
    </source>
</evidence>
<dbReference type="OrthoDB" id="9814202at2"/>
<keyword evidence="6 8" id="KW-0472">Membrane</keyword>
<dbReference type="GO" id="GO:0008519">
    <property type="term" value="F:ammonium channel activity"/>
    <property type="evidence" value="ECO:0007669"/>
    <property type="project" value="InterPro"/>
</dbReference>
<proteinExistence type="inferred from homology"/>
<dbReference type="InterPro" id="IPR024041">
    <property type="entry name" value="NH4_transpt_AmtB-like_dom"/>
</dbReference>
<feature type="transmembrane region" description="Helical" evidence="8">
    <location>
        <begin position="92"/>
        <end position="112"/>
    </location>
</feature>
<evidence type="ECO:0000313" key="10">
    <source>
        <dbReference type="EMBL" id="SFR62319.1"/>
    </source>
</evidence>
<dbReference type="GO" id="GO:0097272">
    <property type="term" value="P:ammonium homeostasis"/>
    <property type="evidence" value="ECO:0007669"/>
    <property type="project" value="TreeGrafter"/>
</dbReference>
<dbReference type="RefSeq" id="WP_092013545.1">
    <property type="nucleotide sequence ID" value="NZ_FOYW01000001.1"/>
</dbReference>
<feature type="transmembrane region" description="Helical" evidence="8">
    <location>
        <begin position="119"/>
        <end position="137"/>
    </location>
</feature>
<feature type="transmembrane region" description="Helical" evidence="8">
    <location>
        <begin position="196"/>
        <end position="220"/>
    </location>
</feature>
<comment type="similarity">
    <text evidence="2">Belongs to the ammonia transporter channel (TC 1.A.11.2) family.</text>
</comment>
<dbReference type="PANTHER" id="PTHR11730">
    <property type="entry name" value="AMMONIUM TRANSPORTER"/>
    <property type="match status" value="1"/>
</dbReference>
<protein>
    <submittedName>
        <fullName evidence="10">Ammonium transporter</fullName>
    </submittedName>
</protein>
<dbReference type="GO" id="GO:0016020">
    <property type="term" value="C:membrane"/>
    <property type="evidence" value="ECO:0007669"/>
    <property type="project" value="UniProtKB-SubCell"/>
</dbReference>
<dbReference type="InterPro" id="IPR018047">
    <property type="entry name" value="Ammonium_transpt_CS"/>
</dbReference>